<reference evidence="1" key="2">
    <citation type="journal article" date="2015" name="Fish Shellfish Immunol.">
        <title>Early steps in the European eel (Anguilla anguilla)-Vibrio vulnificus interaction in the gills: Role of the RtxA13 toxin.</title>
        <authorList>
            <person name="Callol A."/>
            <person name="Pajuelo D."/>
            <person name="Ebbesson L."/>
            <person name="Teles M."/>
            <person name="MacKenzie S."/>
            <person name="Amaro C."/>
        </authorList>
    </citation>
    <scope>NUCLEOTIDE SEQUENCE</scope>
</reference>
<organism evidence="1">
    <name type="scientific">Anguilla anguilla</name>
    <name type="common">European freshwater eel</name>
    <name type="synonym">Muraena anguilla</name>
    <dbReference type="NCBI Taxonomy" id="7936"/>
    <lineage>
        <taxon>Eukaryota</taxon>
        <taxon>Metazoa</taxon>
        <taxon>Chordata</taxon>
        <taxon>Craniata</taxon>
        <taxon>Vertebrata</taxon>
        <taxon>Euteleostomi</taxon>
        <taxon>Actinopterygii</taxon>
        <taxon>Neopterygii</taxon>
        <taxon>Teleostei</taxon>
        <taxon>Anguilliformes</taxon>
        <taxon>Anguillidae</taxon>
        <taxon>Anguilla</taxon>
    </lineage>
</organism>
<protein>
    <submittedName>
        <fullName evidence="1">Uncharacterized protein</fullName>
    </submittedName>
</protein>
<proteinExistence type="predicted"/>
<dbReference type="AlphaFoldDB" id="A0A0E9Q5J2"/>
<reference evidence="1" key="1">
    <citation type="submission" date="2014-11" db="EMBL/GenBank/DDBJ databases">
        <authorList>
            <person name="Amaro Gonzalez C."/>
        </authorList>
    </citation>
    <scope>NUCLEOTIDE SEQUENCE</scope>
</reference>
<sequence length="25" mass="2979">MNRFFKQSCCQGLLLLRIKLPRLIS</sequence>
<name>A0A0E9Q5J2_ANGAN</name>
<accession>A0A0E9Q5J2</accession>
<evidence type="ECO:0000313" key="1">
    <source>
        <dbReference type="EMBL" id="JAH12014.1"/>
    </source>
</evidence>
<dbReference type="EMBL" id="GBXM01096563">
    <property type="protein sequence ID" value="JAH12014.1"/>
    <property type="molecule type" value="Transcribed_RNA"/>
</dbReference>